<evidence type="ECO:0000256" key="2">
    <source>
        <dbReference type="ARBA" id="ARBA00022692"/>
    </source>
</evidence>
<dbReference type="Gene3D" id="1.20.1110.10">
    <property type="entry name" value="Calcium-transporting ATPase, transmembrane domain"/>
    <property type="match status" value="1"/>
</dbReference>
<sequence length="813" mass="89149">MRKKSISDDTQALSIQRIQPDPRAGLTDAQIQERVEHGYTNCSVNPPSKSVGQIILSNVFTFFNLLYFFLAACILFVGSYQNLMFMVIILANMGIGIFQELRAKKTIDKLTLLSAPKATVIRNHEEQEVSTEDLVLDDIVIFSAGNQICADAIVLEGEVQVNESLITGESNEITKRQGDPLFSGSFIISGKCCAQLDKVGAESFAAKLTIEAKKAKKRKKSEMMKSLTRLIQIIGILIIPIGALLFFQQYRTLQLTMEQSVVSTVAALLGMIPEGLYLLTSVALAVSVIRLARHKTLVHEMGCIETLARVDVLCVDKTGTITEPQMQVVDTISLQPEQYTDGEIQKLLGGFVSSMDGDNSTMQALKAHFHMPAYRTPTHISPFSSSLKYSGVSYGDASYVIGAPEFILHGSYESLRPQIEDYSLQGNRVLLFAKYEGPLDGGPLCRPVTPIALVLLANQIRKEAPETFQYFARQGVAIKVISGDNPLTVSQIATQAGIDNADRFVDASTLTTKEAIFQAADQYTVFGRVTPDQKRMLVQALKKSGHTVAMTGDGVNDVLALKDADCSIAMASGSDAACHVSQLVLLDSNFASMPHVVMEGRRVVNNIERAASLFLVKNIFSFLLAIITLFAALPYPVTPVQLSLVSSLTIGVPSFFLALEPNKNIVKGHFLRNVLHRAFPAALTDLFVVIGVLLFWLAFDFSDSEMSTICATLMGIVGLLMLFKVCTPFNIKRRLIWGSMVAAFILASLLFSDLFMLTPLSFGGSLILVVFALLAYPTMKNITWCMDKLGLGVQWCLDKCKLMIHRLKTEHSS</sequence>
<proteinExistence type="predicted"/>
<dbReference type="AlphaFoldDB" id="A0A926DQ29"/>
<evidence type="ECO:0000256" key="3">
    <source>
        <dbReference type="ARBA" id="ARBA00022967"/>
    </source>
</evidence>
<dbReference type="Pfam" id="PF00702">
    <property type="entry name" value="Hydrolase"/>
    <property type="match status" value="1"/>
</dbReference>
<dbReference type="Gene3D" id="2.70.150.10">
    <property type="entry name" value="Calcium-transporting ATPase, cytoplasmic transduction domain A"/>
    <property type="match status" value="1"/>
</dbReference>
<feature type="transmembrane region" description="Helical" evidence="6">
    <location>
        <begin position="55"/>
        <end position="77"/>
    </location>
</feature>
<feature type="transmembrane region" description="Helical" evidence="6">
    <location>
        <begin position="679"/>
        <end position="699"/>
    </location>
</feature>
<dbReference type="PANTHER" id="PTHR42861">
    <property type="entry name" value="CALCIUM-TRANSPORTING ATPASE"/>
    <property type="match status" value="1"/>
</dbReference>
<feature type="domain" description="P-type ATPase A" evidence="7">
    <location>
        <begin position="113"/>
        <end position="209"/>
    </location>
</feature>
<evidence type="ECO:0000259" key="7">
    <source>
        <dbReference type="Pfam" id="PF00122"/>
    </source>
</evidence>
<dbReference type="InterPro" id="IPR036412">
    <property type="entry name" value="HAD-like_sf"/>
</dbReference>
<keyword evidence="2 6" id="KW-0812">Transmembrane</keyword>
<dbReference type="SUPFAM" id="SSF81665">
    <property type="entry name" value="Calcium ATPase, transmembrane domain M"/>
    <property type="match status" value="1"/>
</dbReference>
<comment type="caution">
    <text evidence="8">The sequence shown here is derived from an EMBL/GenBank/DDBJ whole genome shotgun (WGS) entry which is preliminary data.</text>
</comment>
<dbReference type="EMBL" id="JACRSQ010000007">
    <property type="protein sequence ID" value="MBC8543113.1"/>
    <property type="molecule type" value="Genomic_DNA"/>
</dbReference>
<comment type="subcellular location">
    <subcellularLocation>
        <location evidence="1">Membrane</location>
        <topology evidence="1">Multi-pass membrane protein</topology>
    </subcellularLocation>
</comment>
<dbReference type="Gene3D" id="3.40.50.1000">
    <property type="entry name" value="HAD superfamily/HAD-like"/>
    <property type="match status" value="1"/>
</dbReference>
<dbReference type="PRINTS" id="PR00119">
    <property type="entry name" value="CATATPASE"/>
</dbReference>
<protein>
    <submittedName>
        <fullName evidence="8">Cation-translocating P-type ATPase</fullName>
    </submittedName>
</protein>
<feature type="transmembrane region" description="Helical" evidence="6">
    <location>
        <begin position="705"/>
        <end position="723"/>
    </location>
</feature>
<dbReference type="InterPro" id="IPR044492">
    <property type="entry name" value="P_typ_ATPase_HD_dom"/>
</dbReference>
<keyword evidence="5 6" id="KW-0472">Membrane</keyword>
<dbReference type="InterPro" id="IPR023299">
    <property type="entry name" value="ATPase_P-typ_cyto_dom_N"/>
</dbReference>
<feature type="transmembrane region" description="Helical" evidence="6">
    <location>
        <begin position="639"/>
        <end position="659"/>
    </location>
</feature>
<dbReference type="GO" id="GO:0016020">
    <property type="term" value="C:membrane"/>
    <property type="evidence" value="ECO:0007669"/>
    <property type="project" value="UniProtKB-SubCell"/>
</dbReference>
<dbReference type="SUPFAM" id="SSF56784">
    <property type="entry name" value="HAD-like"/>
    <property type="match status" value="1"/>
</dbReference>
<evidence type="ECO:0000256" key="1">
    <source>
        <dbReference type="ARBA" id="ARBA00004141"/>
    </source>
</evidence>
<feature type="transmembrane region" description="Helical" evidence="6">
    <location>
        <begin position="735"/>
        <end position="751"/>
    </location>
</feature>
<dbReference type="SUPFAM" id="SSF81653">
    <property type="entry name" value="Calcium ATPase, transduction domain A"/>
    <property type="match status" value="1"/>
</dbReference>
<dbReference type="InterPro" id="IPR023298">
    <property type="entry name" value="ATPase_P-typ_TM_dom_sf"/>
</dbReference>
<dbReference type="Pfam" id="PF00122">
    <property type="entry name" value="E1-E2_ATPase"/>
    <property type="match status" value="1"/>
</dbReference>
<dbReference type="InterPro" id="IPR059000">
    <property type="entry name" value="ATPase_P-type_domA"/>
</dbReference>
<dbReference type="CDD" id="cd02609">
    <property type="entry name" value="P-type_ATPase"/>
    <property type="match status" value="1"/>
</dbReference>
<keyword evidence="9" id="KW-1185">Reference proteome</keyword>
<accession>A0A926DQ29</accession>
<dbReference type="InterPro" id="IPR001757">
    <property type="entry name" value="P_typ_ATPase"/>
</dbReference>
<evidence type="ECO:0000256" key="4">
    <source>
        <dbReference type="ARBA" id="ARBA00022989"/>
    </source>
</evidence>
<dbReference type="SFLD" id="SFLDF00027">
    <property type="entry name" value="p-type_atpase"/>
    <property type="match status" value="1"/>
</dbReference>
<dbReference type="PROSITE" id="PS00154">
    <property type="entry name" value="ATPASE_E1_E2"/>
    <property type="match status" value="1"/>
</dbReference>
<dbReference type="InterPro" id="IPR008250">
    <property type="entry name" value="ATPase_P-typ_transduc_dom_A_sf"/>
</dbReference>
<feature type="transmembrane region" description="Helical" evidence="6">
    <location>
        <begin position="757"/>
        <end position="776"/>
    </location>
</feature>
<dbReference type="GO" id="GO:0005524">
    <property type="term" value="F:ATP binding"/>
    <property type="evidence" value="ECO:0007669"/>
    <property type="project" value="InterPro"/>
</dbReference>
<dbReference type="SFLD" id="SFLDS00003">
    <property type="entry name" value="Haloacid_Dehalogenase"/>
    <property type="match status" value="1"/>
</dbReference>
<dbReference type="Proteomes" id="UP000657006">
    <property type="component" value="Unassembled WGS sequence"/>
</dbReference>
<keyword evidence="3" id="KW-1278">Translocase</keyword>
<name>A0A926DQ29_9FIRM</name>
<evidence type="ECO:0000256" key="6">
    <source>
        <dbReference type="SAM" id="Phobius"/>
    </source>
</evidence>
<feature type="transmembrane region" description="Helical" evidence="6">
    <location>
        <begin position="611"/>
        <end position="633"/>
    </location>
</feature>
<feature type="transmembrane region" description="Helical" evidence="6">
    <location>
        <begin position="83"/>
        <end position="101"/>
    </location>
</feature>
<dbReference type="RefSeq" id="WP_177717501.1">
    <property type="nucleotide sequence ID" value="NZ_JACRSQ010000007.1"/>
</dbReference>
<dbReference type="InterPro" id="IPR018303">
    <property type="entry name" value="ATPase_P-typ_P_site"/>
</dbReference>
<dbReference type="GO" id="GO:0016887">
    <property type="term" value="F:ATP hydrolysis activity"/>
    <property type="evidence" value="ECO:0007669"/>
    <property type="project" value="InterPro"/>
</dbReference>
<feature type="transmembrane region" description="Helical" evidence="6">
    <location>
        <begin position="227"/>
        <end position="247"/>
    </location>
</feature>
<feature type="transmembrane region" description="Helical" evidence="6">
    <location>
        <begin position="267"/>
        <end position="292"/>
    </location>
</feature>
<dbReference type="NCBIfam" id="TIGR01494">
    <property type="entry name" value="ATPase_P-type"/>
    <property type="match status" value="2"/>
</dbReference>
<dbReference type="Gene3D" id="3.40.1110.10">
    <property type="entry name" value="Calcium-transporting ATPase, cytoplasmic domain N"/>
    <property type="match status" value="1"/>
</dbReference>
<keyword evidence="4 6" id="KW-1133">Transmembrane helix</keyword>
<reference evidence="8" key="1">
    <citation type="submission" date="2020-08" db="EMBL/GenBank/DDBJ databases">
        <title>Genome public.</title>
        <authorList>
            <person name="Liu C."/>
            <person name="Sun Q."/>
        </authorList>
    </citation>
    <scope>NUCLEOTIDE SEQUENCE</scope>
    <source>
        <strain evidence="8">NSJ-32</strain>
    </source>
</reference>
<dbReference type="SFLD" id="SFLDG00002">
    <property type="entry name" value="C1.7:_P-type_atpase_like"/>
    <property type="match status" value="1"/>
</dbReference>
<evidence type="ECO:0000256" key="5">
    <source>
        <dbReference type="ARBA" id="ARBA00023136"/>
    </source>
</evidence>
<gene>
    <name evidence="8" type="ORF">H8730_06110</name>
</gene>
<evidence type="ECO:0000313" key="8">
    <source>
        <dbReference type="EMBL" id="MBC8543113.1"/>
    </source>
</evidence>
<dbReference type="PRINTS" id="PR00120">
    <property type="entry name" value="HATPASE"/>
</dbReference>
<organism evidence="8 9">
    <name type="scientific">Bianquea renquensis</name>
    <dbReference type="NCBI Taxonomy" id="2763661"/>
    <lineage>
        <taxon>Bacteria</taxon>
        <taxon>Bacillati</taxon>
        <taxon>Bacillota</taxon>
        <taxon>Clostridia</taxon>
        <taxon>Eubacteriales</taxon>
        <taxon>Bianqueaceae</taxon>
        <taxon>Bianquea</taxon>
    </lineage>
</organism>
<evidence type="ECO:0000313" key="9">
    <source>
        <dbReference type="Proteomes" id="UP000657006"/>
    </source>
</evidence>
<dbReference type="InterPro" id="IPR023214">
    <property type="entry name" value="HAD_sf"/>
</dbReference>